<dbReference type="Proteomes" id="UP000731907">
    <property type="component" value="Unassembled WGS sequence"/>
</dbReference>
<keyword evidence="1" id="KW-1133">Transmembrane helix</keyword>
<feature type="transmembrane region" description="Helical" evidence="1">
    <location>
        <begin position="48"/>
        <end position="69"/>
    </location>
</feature>
<reference evidence="2 3" key="1">
    <citation type="submission" date="2021-06" db="EMBL/GenBank/DDBJ databases">
        <title>Rhodobacteraceae bacterium strain HSP-20.</title>
        <authorList>
            <person name="Chen W.-M."/>
        </authorList>
    </citation>
    <scope>NUCLEOTIDE SEQUENCE [LARGE SCALE GENOMIC DNA]</scope>
    <source>
        <strain evidence="2 3">HSP-20</strain>
    </source>
</reference>
<dbReference type="RefSeq" id="WP_161761334.1">
    <property type="nucleotide sequence ID" value="NZ_JAAATX020000003.1"/>
</dbReference>
<evidence type="ECO:0008006" key="4">
    <source>
        <dbReference type="Google" id="ProtNLM"/>
    </source>
</evidence>
<gene>
    <name evidence="2" type="ORF">GU927_005465</name>
</gene>
<name>A0ABS6J1K7_9RHOB</name>
<dbReference type="EMBL" id="JAAATX020000003">
    <property type="protein sequence ID" value="MBU9697292.1"/>
    <property type="molecule type" value="Genomic_DNA"/>
</dbReference>
<feature type="transmembrane region" description="Helical" evidence="1">
    <location>
        <begin position="21"/>
        <end position="42"/>
    </location>
</feature>
<feature type="transmembrane region" description="Helical" evidence="1">
    <location>
        <begin position="138"/>
        <end position="162"/>
    </location>
</feature>
<keyword evidence="1" id="KW-0812">Transmembrane</keyword>
<evidence type="ECO:0000313" key="3">
    <source>
        <dbReference type="Proteomes" id="UP000731907"/>
    </source>
</evidence>
<accession>A0ABS6J1K7</accession>
<proteinExistence type="predicted"/>
<evidence type="ECO:0000256" key="1">
    <source>
        <dbReference type="SAM" id="Phobius"/>
    </source>
</evidence>
<feature type="transmembrane region" description="Helical" evidence="1">
    <location>
        <begin position="168"/>
        <end position="189"/>
    </location>
</feature>
<organism evidence="2 3">
    <name type="scientific">Paragemmobacter amnigenus</name>
    <dbReference type="NCBI Taxonomy" id="2852097"/>
    <lineage>
        <taxon>Bacteria</taxon>
        <taxon>Pseudomonadati</taxon>
        <taxon>Pseudomonadota</taxon>
        <taxon>Alphaproteobacteria</taxon>
        <taxon>Rhodobacterales</taxon>
        <taxon>Paracoccaceae</taxon>
        <taxon>Paragemmobacter</taxon>
    </lineage>
</organism>
<feature type="transmembrane region" description="Helical" evidence="1">
    <location>
        <begin position="98"/>
        <end position="118"/>
    </location>
</feature>
<sequence>MTGKCERRGVDAPLRWLFHARLMAVVSVIYVWSYFLTVSVVAPVQSMVLPATAMSVVFLPHGVRVLAAWMYGWRSVGYLLPGAMLCNLHFAGDRAFDPVILSGTLASLVSAPLAFAAVRRFWGRRGGRIATAPGETRLQTVLLVGAAASVLNLTGLQIAYGLAPAEGAVILVGDVTGLALSMLVVWATLRLLKGHI</sequence>
<keyword evidence="3" id="KW-1185">Reference proteome</keyword>
<comment type="caution">
    <text evidence="2">The sequence shown here is derived from an EMBL/GenBank/DDBJ whole genome shotgun (WGS) entry which is preliminary data.</text>
</comment>
<keyword evidence="1" id="KW-0472">Membrane</keyword>
<protein>
    <recommendedName>
        <fullName evidence="4">MASE1 domain-containing protein</fullName>
    </recommendedName>
</protein>
<evidence type="ECO:0000313" key="2">
    <source>
        <dbReference type="EMBL" id="MBU9697292.1"/>
    </source>
</evidence>